<accession>A0A848LU16</accession>
<dbReference type="InterPro" id="IPR002938">
    <property type="entry name" value="FAD-bd"/>
</dbReference>
<dbReference type="PANTHER" id="PTHR43422">
    <property type="entry name" value="THIAMINE THIAZOLE SYNTHASE"/>
    <property type="match status" value="1"/>
</dbReference>
<dbReference type="Pfam" id="PF01494">
    <property type="entry name" value="FAD_binding_3"/>
    <property type="match status" value="1"/>
</dbReference>
<organism evidence="3 4">
    <name type="scientific">Pyxidicoccus fallax</name>
    <dbReference type="NCBI Taxonomy" id="394095"/>
    <lineage>
        <taxon>Bacteria</taxon>
        <taxon>Pseudomonadati</taxon>
        <taxon>Myxococcota</taxon>
        <taxon>Myxococcia</taxon>
        <taxon>Myxococcales</taxon>
        <taxon>Cystobacterineae</taxon>
        <taxon>Myxococcaceae</taxon>
        <taxon>Pyxidicoccus</taxon>
    </lineage>
</organism>
<dbReference type="PANTHER" id="PTHR43422:SF3">
    <property type="entry name" value="THIAMINE THIAZOLE SYNTHASE"/>
    <property type="match status" value="1"/>
</dbReference>
<comment type="caution">
    <text evidence="3">The sequence shown here is derived from an EMBL/GenBank/DDBJ whole genome shotgun (WGS) entry which is preliminary data.</text>
</comment>
<proteinExistence type="predicted"/>
<dbReference type="Proteomes" id="UP000518300">
    <property type="component" value="Unassembled WGS sequence"/>
</dbReference>
<reference evidence="3 4" key="1">
    <citation type="submission" date="2020-04" db="EMBL/GenBank/DDBJ databases">
        <title>Draft genome of Pyxidicoccus fallax type strain.</title>
        <authorList>
            <person name="Whitworth D.E."/>
        </authorList>
    </citation>
    <scope>NUCLEOTIDE SEQUENCE [LARGE SCALE GENOMIC DNA]</scope>
    <source>
        <strain evidence="3 4">DSM 14698</strain>
    </source>
</reference>
<dbReference type="Gene3D" id="3.50.50.60">
    <property type="entry name" value="FAD/NAD(P)-binding domain"/>
    <property type="match status" value="1"/>
</dbReference>
<gene>
    <name evidence="3" type="ORF">HG543_39370</name>
</gene>
<evidence type="ECO:0000256" key="1">
    <source>
        <dbReference type="SAM" id="MobiDB-lite"/>
    </source>
</evidence>
<feature type="domain" description="FAD-binding" evidence="2">
    <location>
        <begin position="15"/>
        <end position="351"/>
    </location>
</feature>
<feature type="region of interest" description="Disordered" evidence="1">
    <location>
        <begin position="446"/>
        <end position="468"/>
    </location>
</feature>
<dbReference type="GO" id="GO:0071949">
    <property type="term" value="F:FAD binding"/>
    <property type="evidence" value="ECO:0007669"/>
    <property type="project" value="InterPro"/>
</dbReference>
<evidence type="ECO:0000313" key="4">
    <source>
        <dbReference type="Proteomes" id="UP000518300"/>
    </source>
</evidence>
<dbReference type="EMBL" id="JABBJJ010000276">
    <property type="protein sequence ID" value="NMO20864.1"/>
    <property type="molecule type" value="Genomic_DNA"/>
</dbReference>
<sequence>MSPSSLLLASPRHAVVCGGSMAGLLTAGLLARHFERVTLVERDGLVDSAQPRKGVPQGPHTHVLLQRGLDIAAGIFPGLREDLRAAGAQVMDMSADCAWHTAGVWRKRITSGVTLYSQTRPLLELRVRARVAALPNVRILDRQEVAGFLHDEARTRVTGLRLRAPGSTEETSLVADLVVDASGRGSRTPQWLEELGLPRVEETRMEVDVGYATRLYRRPAGFNPGWEMLMVSPELPRLRRFGAILPIEGNRWTVTLCGWLKDHPPTDDAGFLAYARGLAQPHLYEALKNAEPLGPISSHRLPHSQWRHYERMSRMPEGFIVVGDAFCSFNPIYGQGMTSAALQVELLGQCLRRGLGGLTRRYFARAGGVLKMPWLVSTTEDLRLPELGDARFPGSGFLQWYGERFQQLTTADSEAVQTCMEVMHMLKPPESILSPRLLWKVMTGRHETAERARGPEPLSVRASSSRAA</sequence>
<keyword evidence="4" id="KW-1185">Reference proteome</keyword>
<dbReference type="InterPro" id="IPR036188">
    <property type="entry name" value="FAD/NAD-bd_sf"/>
</dbReference>
<evidence type="ECO:0000259" key="2">
    <source>
        <dbReference type="Pfam" id="PF01494"/>
    </source>
</evidence>
<protein>
    <recommendedName>
        <fullName evidence="2">FAD-binding domain-containing protein</fullName>
    </recommendedName>
</protein>
<evidence type="ECO:0000313" key="3">
    <source>
        <dbReference type="EMBL" id="NMO20864.1"/>
    </source>
</evidence>
<name>A0A848LU16_9BACT</name>
<dbReference type="SUPFAM" id="SSF51905">
    <property type="entry name" value="FAD/NAD(P)-binding domain"/>
    <property type="match status" value="1"/>
</dbReference>
<dbReference type="AlphaFoldDB" id="A0A848LU16"/>
<dbReference type="RefSeq" id="WP_169350068.1">
    <property type="nucleotide sequence ID" value="NZ_JABBJJ010000276.1"/>
</dbReference>